<evidence type="ECO:0000313" key="2">
    <source>
        <dbReference type="EMBL" id="BCJ68656.1"/>
    </source>
</evidence>
<dbReference type="Proteomes" id="UP000680866">
    <property type="component" value="Chromosome"/>
</dbReference>
<proteinExistence type="predicted"/>
<protein>
    <submittedName>
        <fullName evidence="2">Uncharacterized protein</fullName>
    </submittedName>
</protein>
<dbReference type="AlphaFoldDB" id="A0A810N5H8"/>
<evidence type="ECO:0000256" key="1">
    <source>
        <dbReference type="SAM" id="MobiDB-lite"/>
    </source>
</evidence>
<evidence type="ECO:0000313" key="3">
    <source>
        <dbReference type="Proteomes" id="UP000680866"/>
    </source>
</evidence>
<feature type="compositionally biased region" description="Pro residues" evidence="1">
    <location>
        <begin position="18"/>
        <end position="37"/>
    </location>
</feature>
<name>A0A810N5H8_9ACTN</name>
<sequence length="261" mass="26051">MTGPQEERPAYPAAARPAPQPPAPAVPQPAVPYPAAPGAPYAVPAVPDSRPATAPAAAEAGVTVSAPAATQAAAALATATVARATGRAAAAATAAPQAPATTGTVYGQAPPGDPRRGAAGRLARLRIGSHTVSRAGLARLKVSTAVAGLVLGVDRNRTPVPIRFFRPEPTRIALVGGTWAAQLVVLRALALSARVVVVTTDPAAWYGFGERVTGHDDRLLVHPGGQPDLPPGNPQQPALLVQDLGLTAAAAPPLLGAGRPG</sequence>
<feature type="compositionally biased region" description="Low complexity" evidence="1">
    <location>
        <begin position="38"/>
        <end position="52"/>
    </location>
</feature>
<feature type="region of interest" description="Disordered" evidence="1">
    <location>
        <begin position="93"/>
        <end position="112"/>
    </location>
</feature>
<dbReference type="KEGG" id="pry:Prubr_56770"/>
<accession>A0A810N5H8</accession>
<dbReference type="EMBL" id="AP023359">
    <property type="protein sequence ID" value="BCJ68656.1"/>
    <property type="molecule type" value="Genomic_DNA"/>
</dbReference>
<feature type="compositionally biased region" description="Low complexity" evidence="1">
    <location>
        <begin position="93"/>
        <end position="105"/>
    </location>
</feature>
<reference evidence="2" key="1">
    <citation type="submission" date="2020-08" db="EMBL/GenBank/DDBJ databases">
        <title>Whole genome shotgun sequence of Polymorphospora rubra NBRC 101157.</title>
        <authorList>
            <person name="Komaki H."/>
            <person name="Tamura T."/>
        </authorList>
    </citation>
    <scope>NUCLEOTIDE SEQUENCE</scope>
    <source>
        <strain evidence="2">NBRC 101157</strain>
    </source>
</reference>
<gene>
    <name evidence="2" type="ORF">Prubr_56770</name>
</gene>
<keyword evidence="3" id="KW-1185">Reference proteome</keyword>
<feature type="region of interest" description="Disordered" evidence="1">
    <location>
        <begin position="1"/>
        <end position="52"/>
    </location>
</feature>
<organism evidence="2 3">
    <name type="scientific">Polymorphospora rubra</name>
    <dbReference type="NCBI Taxonomy" id="338584"/>
    <lineage>
        <taxon>Bacteria</taxon>
        <taxon>Bacillati</taxon>
        <taxon>Actinomycetota</taxon>
        <taxon>Actinomycetes</taxon>
        <taxon>Micromonosporales</taxon>
        <taxon>Micromonosporaceae</taxon>
        <taxon>Polymorphospora</taxon>
    </lineage>
</organism>
<dbReference type="RefSeq" id="WP_212817856.1">
    <property type="nucleotide sequence ID" value="NZ_AP023359.1"/>
</dbReference>